<organism evidence="3 4">
    <name type="scientific">Psylliodes chrysocephalus</name>
    <dbReference type="NCBI Taxonomy" id="3402493"/>
    <lineage>
        <taxon>Eukaryota</taxon>
        <taxon>Metazoa</taxon>
        <taxon>Ecdysozoa</taxon>
        <taxon>Arthropoda</taxon>
        <taxon>Hexapoda</taxon>
        <taxon>Insecta</taxon>
        <taxon>Pterygota</taxon>
        <taxon>Neoptera</taxon>
        <taxon>Endopterygota</taxon>
        <taxon>Coleoptera</taxon>
        <taxon>Polyphaga</taxon>
        <taxon>Cucujiformia</taxon>
        <taxon>Chrysomeloidea</taxon>
        <taxon>Chrysomelidae</taxon>
        <taxon>Galerucinae</taxon>
        <taxon>Alticini</taxon>
        <taxon>Psylliodes</taxon>
    </lineage>
</organism>
<dbReference type="EMBL" id="OV651813">
    <property type="protein sequence ID" value="CAH1099928.1"/>
    <property type="molecule type" value="Genomic_DNA"/>
</dbReference>
<dbReference type="OrthoDB" id="2159131at2759"/>
<evidence type="ECO:0000259" key="2">
    <source>
        <dbReference type="SMART" id="SM01083"/>
    </source>
</evidence>
<dbReference type="PANTHER" id="PTHR22093:SF0">
    <property type="entry name" value="LEUKOCYTE RECEPTOR CLUSTER MEMBER 1"/>
    <property type="match status" value="1"/>
</dbReference>
<dbReference type="PANTHER" id="PTHR22093">
    <property type="entry name" value="LEUKOCYTE RECEPTOR CLUSTER LRC MEMBER 1"/>
    <property type="match status" value="1"/>
</dbReference>
<dbReference type="AlphaFoldDB" id="A0A9P0CH22"/>
<feature type="compositionally biased region" description="Low complexity" evidence="1">
    <location>
        <begin position="174"/>
        <end position="191"/>
    </location>
</feature>
<feature type="compositionally biased region" description="Basic and acidic residues" evidence="1">
    <location>
        <begin position="229"/>
        <end position="277"/>
    </location>
</feature>
<gene>
    <name evidence="3" type="ORF">PSYICH_LOCUS1082</name>
</gene>
<feature type="compositionally biased region" description="Basic and acidic residues" evidence="1">
    <location>
        <begin position="94"/>
        <end position="109"/>
    </location>
</feature>
<evidence type="ECO:0000313" key="4">
    <source>
        <dbReference type="Proteomes" id="UP001153636"/>
    </source>
</evidence>
<keyword evidence="4" id="KW-1185">Reference proteome</keyword>
<evidence type="ECO:0000313" key="3">
    <source>
        <dbReference type="EMBL" id="CAH1099928.1"/>
    </source>
</evidence>
<dbReference type="SMART" id="SM01083">
    <property type="entry name" value="Cir_N"/>
    <property type="match status" value="1"/>
</dbReference>
<feature type="compositionally biased region" description="Basic residues" evidence="1">
    <location>
        <begin position="204"/>
        <end position="220"/>
    </location>
</feature>
<feature type="region of interest" description="Disordered" evidence="1">
    <location>
        <begin position="88"/>
        <end position="109"/>
    </location>
</feature>
<protein>
    <recommendedName>
        <fullName evidence="2">CBF1-interacting co-repressor CIR N-terminal domain-containing protein</fullName>
    </recommendedName>
</protein>
<reference evidence="3" key="1">
    <citation type="submission" date="2022-01" db="EMBL/GenBank/DDBJ databases">
        <authorList>
            <person name="King R."/>
        </authorList>
    </citation>
    <scope>NUCLEOTIDE SEQUENCE</scope>
</reference>
<name>A0A9P0CH22_9CUCU</name>
<dbReference type="Proteomes" id="UP001153636">
    <property type="component" value="Chromosome 1"/>
</dbReference>
<accession>A0A9P0CH22</accession>
<feature type="compositionally biased region" description="Basic and acidic residues" evidence="1">
    <location>
        <begin position="192"/>
        <end position="203"/>
    </location>
</feature>
<feature type="compositionally biased region" description="Polar residues" evidence="1">
    <location>
        <begin position="278"/>
        <end position="297"/>
    </location>
</feature>
<sequence>MNILPKKKWHVRTKENIARVRRDEAIALEEEKVKNERIQLAEREARRELLLKRNRSSNDNFLPTETAEVEDAEEPNRHINFFEELEEGTAEQKQINKEHEKEKKDEKEKYEKQIGYLTYLGQDTNEALGKKNWYDMAPDRSEVKNEVNLKSKISEDPLTTIRKLNYVYKCTDSIQHTSSSTSTTTVSSNRYSSDRSKPLDSERRSHRHKKHKKSRKRRRHSSSESSEDDRERSERHKQEELLRTKRLRREKEERLKTEALLDKLNPKKDQEKPKESSSFKAKYNTQFNPYLAKQNYS</sequence>
<feature type="domain" description="CBF1-interacting co-repressor CIR N-terminal" evidence="2">
    <location>
        <begin position="8"/>
        <end position="44"/>
    </location>
</feature>
<dbReference type="Pfam" id="PF10197">
    <property type="entry name" value="Cir_N"/>
    <property type="match status" value="1"/>
</dbReference>
<dbReference type="InterPro" id="IPR039875">
    <property type="entry name" value="LENG1-like"/>
</dbReference>
<feature type="region of interest" description="Disordered" evidence="1">
    <location>
        <begin position="174"/>
        <end position="297"/>
    </location>
</feature>
<dbReference type="InterPro" id="IPR019339">
    <property type="entry name" value="CIR_N_dom"/>
</dbReference>
<evidence type="ECO:0000256" key="1">
    <source>
        <dbReference type="SAM" id="MobiDB-lite"/>
    </source>
</evidence>
<proteinExistence type="predicted"/>